<evidence type="ECO:0000313" key="2">
    <source>
        <dbReference type="EMBL" id="PQA56273.1"/>
    </source>
</evidence>
<evidence type="ECO:0000256" key="1">
    <source>
        <dbReference type="SAM" id="MobiDB-lite"/>
    </source>
</evidence>
<dbReference type="Proteomes" id="UP000239590">
    <property type="component" value="Unassembled WGS sequence"/>
</dbReference>
<feature type="compositionally biased region" description="Polar residues" evidence="1">
    <location>
        <begin position="1"/>
        <end position="13"/>
    </location>
</feature>
<evidence type="ECO:0000313" key="3">
    <source>
        <dbReference type="Proteomes" id="UP000239590"/>
    </source>
</evidence>
<name>A0A2S7IJ36_9BACT</name>
<sequence length="60" mass="6636">MNSTNLWSNSATPDPQPKDNQEGNDEEPSSTSVREDADFPNTESKILEKLIEELEGGSKK</sequence>
<gene>
    <name evidence="2" type="ORF">C5O19_18180</name>
</gene>
<proteinExistence type="predicted"/>
<keyword evidence="3" id="KW-1185">Reference proteome</keyword>
<dbReference type="RefSeq" id="WP_094814866.1">
    <property type="nucleotide sequence ID" value="NZ_PTRA01000003.1"/>
</dbReference>
<dbReference type="OrthoDB" id="9908738at2"/>
<organism evidence="2 3">
    <name type="scientific">Siphonobacter curvatus</name>
    <dbReference type="NCBI Taxonomy" id="2094562"/>
    <lineage>
        <taxon>Bacteria</taxon>
        <taxon>Pseudomonadati</taxon>
        <taxon>Bacteroidota</taxon>
        <taxon>Cytophagia</taxon>
        <taxon>Cytophagales</taxon>
        <taxon>Cytophagaceae</taxon>
        <taxon>Siphonobacter</taxon>
    </lineage>
</organism>
<reference evidence="3" key="1">
    <citation type="submission" date="2018-02" db="EMBL/GenBank/DDBJ databases">
        <title>Genome sequencing of Solimonas sp. HR-BB.</title>
        <authorList>
            <person name="Lee Y."/>
            <person name="Jeon C.O."/>
        </authorList>
    </citation>
    <scope>NUCLEOTIDE SEQUENCE [LARGE SCALE GENOMIC DNA]</scope>
    <source>
        <strain evidence="3">HR-U</strain>
    </source>
</reference>
<feature type="region of interest" description="Disordered" evidence="1">
    <location>
        <begin position="1"/>
        <end position="43"/>
    </location>
</feature>
<dbReference type="EMBL" id="PTRA01000003">
    <property type="protein sequence ID" value="PQA56273.1"/>
    <property type="molecule type" value="Genomic_DNA"/>
</dbReference>
<accession>A0A2S7IJ36</accession>
<dbReference type="AlphaFoldDB" id="A0A2S7IJ36"/>
<comment type="caution">
    <text evidence="2">The sequence shown here is derived from an EMBL/GenBank/DDBJ whole genome shotgun (WGS) entry which is preliminary data.</text>
</comment>
<protein>
    <submittedName>
        <fullName evidence="2">Uncharacterized protein</fullName>
    </submittedName>
</protein>